<dbReference type="AlphaFoldDB" id="A0A0L0D1U4"/>
<organism evidence="3 4">
    <name type="scientific">Thecamonas trahens ATCC 50062</name>
    <dbReference type="NCBI Taxonomy" id="461836"/>
    <lineage>
        <taxon>Eukaryota</taxon>
        <taxon>Apusozoa</taxon>
        <taxon>Apusomonadida</taxon>
        <taxon>Apusomonadidae</taxon>
        <taxon>Thecamonas</taxon>
    </lineage>
</organism>
<dbReference type="PROSITE" id="PS50096">
    <property type="entry name" value="IQ"/>
    <property type="match status" value="1"/>
</dbReference>
<dbReference type="InterPro" id="IPR000048">
    <property type="entry name" value="IQ_motif_EF-hand-BS"/>
</dbReference>
<dbReference type="Proteomes" id="UP000054408">
    <property type="component" value="Unassembled WGS sequence"/>
</dbReference>
<dbReference type="STRING" id="461836.A0A0L0D1U4"/>
<feature type="domain" description="IQCH-like ATP-grasp" evidence="2">
    <location>
        <begin position="621"/>
        <end position="856"/>
    </location>
</feature>
<dbReference type="OrthoDB" id="2117703at2759"/>
<reference evidence="3 4" key="1">
    <citation type="submission" date="2010-05" db="EMBL/GenBank/DDBJ databases">
        <title>The Genome Sequence of Thecamonas trahens ATCC 50062.</title>
        <authorList>
            <consortium name="The Broad Institute Genome Sequencing Platform"/>
            <person name="Russ C."/>
            <person name="Cuomo C."/>
            <person name="Shea T."/>
            <person name="Young S.K."/>
            <person name="Zeng Q."/>
            <person name="Koehrsen M."/>
            <person name="Haas B."/>
            <person name="Borodovsky M."/>
            <person name="Guigo R."/>
            <person name="Alvarado L."/>
            <person name="Berlin A."/>
            <person name="Bochicchio J."/>
            <person name="Borenstein D."/>
            <person name="Chapman S."/>
            <person name="Chen Z."/>
            <person name="Freedman E."/>
            <person name="Gellesch M."/>
            <person name="Goldberg J."/>
            <person name="Griggs A."/>
            <person name="Gujja S."/>
            <person name="Heilman E."/>
            <person name="Heiman D."/>
            <person name="Hepburn T."/>
            <person name="Howarth C."/>
            <person name="Jen D."/>
            <person name="Larson L."/>
            <person name="Mehta T."/>
            <person name="Park D."/>
            <person name="Pearson M."/>
            <person name="Roberts A."/>
            <person name="Saif S."/>
            <person name="Shenoy N."/>
            <person name="Sisk P."/>
            <person name="Stolte C."/>
            <person name="Sykes S."/>
            <person name="Thomson T."/>
            <person name="Walk T."/>
            <person name="White J."/>
            <person name="Yandava C."/>
            <person name="Burger G."/>
            <person name="Gray M.W."/>
            <person name="Holland P.W.H."/>
            <person name="King N."/>
            <person name="Lang F.B.F."/>
            <person name="Roger A.J."/>
            <person name="Ruiz-Trillo I."/>
            <person name="Lander E."/>
            <person name="Nusbaum C."/>
        </authorList>
    </citation>
    <scope>NUCLEOTIDE SEQUENCE [LARGE SCALE GENOMIC DNA]</scope>
    <source>
        <strain evidence="3 4">ATCC 50062</strain>
    </source>
</reference>
<evidence type="ECO:0000259" key="2">
    <source>
        <dbReference type="Pfam" id="PF24923"/>
    </source>
</evidence>
<gene>
    <name evidence="3" type="ORF">AMSG_00193</name>
</gene>
<dbReference type="GeneID" id="25560012"/>
<keyword evidence="4" id="KW-1185">Reference proteome</keyword>
<dbReference type="EMBL" id="GL349433">
    <property type="protein sequence ID" value="KNC46075.1"/>
    <property type="molecule type" value="Genomic_DNA"/>
</dbReference>
<feature type="compositionally biased region" description="Low complexity" evidence="1">
    <location>
        <begin position="119"/>
        <end position="129"/>
    </location>
</feature>
<dbReference type="InterPro" id="IPR038752">
    <property type="entry name" value="IQCH"/>
</dbReference>
<dbReference type="eggNOG" id="ENOG502QSF3">
    <property type="taxonomic scope" value="Eukaryota"/>
</dbReference>
<dbReference type="PANTHER" id="PTHR14465:SF0">
    <property type="entry name" value="IQ DOMAIN-CONTAINING PROTEIN H"/>
    <property type="match status" value="1"/>
</dbReference>
<dbReference type="Gene3D" id="1.20.5.190">
    <property type="match status" value="1"/>
</dbReference>
<evidence type="ECO:0000313" key="4">
    <source>
        <dbReference type="Proteomes" id="UP000054408"/>
    </source>
</evidence>
<dbReference type="Pfam" id="PF24923">
    <property type="entry name" value="ATP-grasp_IQCH"/>
    <property type="match status" value="1"/>
</dbReference>
<sequence>MTSHHVRDIGVILQEVEHELASLREQLSTNADDPALHSLDAVLSRAQADLASKAELVLQAATQQPTVLPLVPHRAGPPLSHRRPQSASARRPATATRRPRTLPPLTAPLPLDDRKLQARPPRSGPSSSRRPPRKRPSSARPRPTTGRARLRDGPPRADNSQVLGALKPVAQSKLHLHDPAEKHVRRPVLLDALGFNRFALRLDLETQAGPKYVPPPSAKPSSMRTPADNIVLAESAAAEAASSASRGSARQAPLQVASVLQGLDEAGNGDPEWARDPSNAAANEIRKFAELMDEYSLHQVLIRNGRILTTTPEFASFERSFAHEWGGIRALLLRLEALCARFCVKLAIIDGKGVAELAMVSKAGIDIDNERLLETIVNAEDVLDLFKLPGRRFAGANGVAAAATAIQAAFRMWRTRRQYVLFKAFLTSVVRIQRVWRSRLEHMHTRERIAKARADREAAYEVIQTQFSVDWPHIRSSPRTVVHLPSLALARDARDALPIDLETAQNSQMARVLDLMEDGVNVIYVAPFSIPDDLRDYYVQMLELRGVRGIAKRLKFVVPEAVDKLPSWVPLSLALRSSPKALRRIRNFIAGRAAYIVPSAACDDDMHLAVTLGIPLLGATPALRAKYGTKSGAQRLFHSTGLTAAPCRGDLYTPAQVEDALTELIAAFVHVRQWLFKTNHGMGGRGHALFCTDTLPCYPLLLAERAKYGDGWFAEFHQVTVRKRVRAELREALEATIQVMAPAVYMRGSSTTSPWHAYLAAFCSADAGGLIEAVPERMLASPSISILIEPDGKTRLLAAHDQILTGSYAVAGGVYPQTSVVADQLVQVAEVIGSAAFQLSVMGHVKVDFVVFDAAAQEAAAAGARPAETPGKRDGSSRASSAASAISAVGGSSIGGAPQQVGIWAIDLSLGYSDALCVVSMARAMTAGYLSTTTGKFMVRTKRPDKKRVIKSARTVVWLDHLVHPELATMNYAVLFGVCRELGVAWSPSEMAGLVLVLKDSWTKGLMGLISVGNSVGDALGILHMAVRQLFAHLMTEASGGRGRTGEGNFGVILGLLKSLAV</sequence>
<feature type="region of interest" description="Disordered" evidence="1">
    <location>
        <begin position="68"/>
        <end position="161"/>
    </location>
</feature>
<dbReference type="OMA" id="MHEFIIR"/>
<protein>
    <submittedName>
        <fullName evidence="3">Iqch protein</fullName>
    </submittedName>
</protein>
<name>A0A0L0D1U4_THETB</name>
<dbReference type="InterPro" id="IPR056855">
    <property type="entry name" value="ATP-grasp_IQCH"/>
</dbReference>
<evidence type="ECO:0000313" key="3">
    <source>
        <dbReference type="EMBL" id="KNC46075.1"/>
    </source>
</evidence>
<proteinExistence type="predicted"/>
<evidence type="ECO:0000256" key="1">
    <source>
        <dbReference type="SAM" id="MobiDB-lite"/>
    </source>
</evidence>
<dbReference type="RefSeq" id="XP_013763055.1">
    <property type="nucleotide sequence ID" value="XM_013907601.1"/>
</dbReference>
<feature type="compositionally biased region" description="Low complexity" evidence="1">
    <location>
        <begin position="85"/>
        <end position="96"/>
    </location>
</feature>
<dbReference type="PANTHER" id="PTHR14465">
    <property type="entry name" value="IQ DOMAIN-CONTAINING PROTEIN H"/>
    <property type="match status" value="1"/>
</dbReference>
<accession>A0A0L0D1U4</accession>
<dbReference type="Pfam" id="PF00612">
    <property type="entry name" value="IQ"/>
    <property type="match status" value="1"/>
</dbReference>